<feature type="region of interest" description="Disordered" evidence="1">
    <location>
        <begin position="714"/>
        <end position="817"/>
    </location>
</feature>
<dbReference type="InterPro" id="IPR000719">
    <property type="entry name" value="Prot_kinase_dom"/>
</dbReference>
<evidence type="ECO:0000259" key="2">
    <source>
        <dbReference type="PROSITE" id="PS50011"/>
    </source>
</evidence>
<dbReference type="EMBL" id="SOZI01000032">
    <property type="protein sequence ID" value="TNY22046.1"/>
    <property type="molecule type" value="Genomic_DNA"/>
</dbReference>
<feature type="compositionally biased region" description="Low complexity" evidence="1">
    <location>
        <begin position="925"/>
        <end position="938"/>
    </location>
</feature>
<dbReference type="SUPFAM" id="SSF56112">
    <property type="entry name" value="Protein kinase-like (PK-like)"/>
    <property type="match status" value="1"/>
</dbReference>
<feature type="region of interest" description="Disordered" evidence="1">
    <location>
        <begin position="837"/>
        <end position="952"/>
    </location>
</feature>
<organism evidence="3 4">
    <name type="scientific">Rhodotorula diobovata</name>
    <dbReference type="NCBI Taxonomy" id="5288"/>
    <lineage>
        <taxon>Eukaryota</taxon>
        <taxon>Fungi</taxon>
        <taxon>Dikarya</taxon>
        <taxon>Basidiomycota</taxon>
        <taxon>Pucciniomycotina</taxon>
        <taxon>Microbotryomycetes</taxon>
        <taxon>Sporidiobolales</taxon>
        <taxon>Sporidiobolaceae</taxon>
        <taxon>Rhodotorula</taxon>
    </lineage>
</organism>
<dbReference type="PANTHER" id="PTHR24348">
    <property type="entry name" value="SERINE/THREONINE-PROTEIN KINASE UNC-51-RELATED"/>
    <property type="match status" value="1"/>
</dbReference>
<dbReference type="Proteomes" id="UP000311382">
    <property type="component" value="Unassembled WGS sequence"/>
</dbReference>
<dbReference type="InterPro" id="IPR011009">
    <property type="entry name" value="Kinase-like_dom_sf"/>
</dbReference>
<dbReference type="OrthoDB" id="68483at2759"/>
<feature type="domain" description="Protein kinase" evidence="2">
    <location>
        <begin position="30"/>
        <end position="300"/>
    </location>
</feature>
<dbReference type="PROSITE" id="PS50011">
    <property type="entry name" value="PROTEIN_KINASE_DOM"/>
    <property type="match status" value="1"/>
</dbReference>
<dbReference type="Pfam" id="PF00069">
    <property type="entry name" value="Pkinase"/>
    <property type="match status" value="1"/>
</dbReference>
<dbReference type="PROSITE" id="PS00108">
    <property type="entry name" value="PROTEIN_KINASE_ST"/>
    <property type="match status" value="1"/>
</dbReference>
<dbReference type="GO" id="GO:0010506">
    <property type="term" value="P:regulation of autophagy"/>
    <property type="evidence" value="ECO:0007669"/>
    <property type="project" value="InterPro"/>
</dbReference>
<feature type="compositionally biased region" description="Low complexity" evidence="1">
    <location>
        <begin position="407"/>
        <end position="418"/>
    </location>
</feature>
<name>A0A5C5G0H1_9BASI</name>
<dbReference type="STRING" id="5288.A0A5C5G0H1"/>
<dbReference type="GO" id="GO:0004674">
    <property type="term" value="F:protein serine/threonine kinase activity"/>
    <property type="evidence" value="ECO:0007669"/>
    <property type="project" value="InterPro"/>
</dbReference>
<feature type="region of interest" description="Disordered" evidence="1">
    <location>
        <begin position="302"/>
        <end position="418"/>
    </location>
</feature>
<feature type="compositionally biased region" description="Polar residues" evidence="1">
    <location>
        <begin position="328"/>
        <end position="342"/>
    </location>
</feature>
<evidence type="ECO:0000313" key="4">
    <source>
        <dbReference type="Proteomes" id="UP000311382"/>
    </source>
</evidence>
<feature type="compositionally biased region" description="Low complexity" evidence="1">
    <location>
        <begin position="755"/>
        <end position="773"/>
    </location>
</feature>
<comment type="caution">
    <text evidence="3">The sequence shown here is derived from an EMBL/GenBank/DDBJ whole genome shotgun (WGS) entry which is preliminary data.</text>
</comment>
<evidence type="ECO:0000313" key="3">
    <source>
        <dbReference type="EMBL" id="TNY22046.1"/>
    </source>
</evidence>
<dbReference type="PANTHER" id="PTHR24348:SF68">
    <property type="entry name" value="SERINE_THREONINE-PROTEIN KINASE ATG1C"/>
    <property type="match status" value="1"/>
</dbReference>
<feature type="compositionally biased region" description="Basic residues" evidence="1">
    <location>
        <begin position="1088"/>
        <end position="1104"/>
    </location>
</feature>
<sequence length="1104" mass="118130">MEVKESPRDKDGRPATDIFSWTDATLAERYQFVEEVGYGNWGSVWKVRPKLEGPDAPVQSVKLVHRSRNPTSSARVRALWTEFKCIRALRNKPHPNLIAFHSFVVSPSYGLIVMDFHPQLMPVALPESRAKGYFVQLLSAVEHLHAHGITHNDIKPSNILLSTKDLASGRPILIDFGFAQQYSPSAPDRFLSSLSWGTPEYLSPERAKGLVHDERLSDVFALGVTMYEIVVGRTPFETSEEEPFLNREQLEVYYKRTLTGDFYGPRMISTDFEALIHLMTDPSIHLRMQSCGTALRHRFFASSPSSSVRSTGTPSNYSTPIRSKAGRTPTQTPTSTILSSQKKLAHESPRRTPKTGPAATAFSVYQDPESAPSPAASTRTGSPFAPRPLALANRASTVLSHAPATPPSKQTTPKPTTPVVSVPATAFIVEAHAAAVNSPPPPSRIPVRKVDVASPSVPAASHRRFVSSPLTSPIRTVGTRPRVVSQPLLSGFKPPVDVDLSAGDVAAAAPARSASLKAVKRKPAPTFSAEFESTVPVSSKGSRTAADGTEEEVEQLSTPPADPVVEQGRGPSPSPVATHRLEDDTSFTTRSYTIEIGKGDGRASPIVGVDLPRIGKSSKALASTIRKLSTKHVRKASSAMSFTALKQSLGGGRSRSSTADLTFEIVEAERADERNAVTLPLNFQSKTAGAASPPERARLASFSRRVQGVLDARKSGDPFQISPPSPFSSPEPQRETPSKPVSPVSPLQPTVLAPFSFNSTSSLSSSTSESSSSAAVRISPPQRKSSLSVRAKSPVDSISSLASPLSSPGLSQVDFKPGHRRIPTAIRNIPSVVLHESADDADFSESDCSPADTPAFDRVASPPPPPRVVEPSRQLPTWVPEDVSSDEGSDADVDEPTIKLAAGSPSRIKRKPSRTSSMRTPTKNSPARSRASPSRTHASPPPARPSFARKGTYESVSAVAAVTSGEITSTPSSRPPSPSHSVLPFTNLHLRSDSQSTFGTLDSARSGLVSRKGPATDEVKPKGLHKRSRSVLSFFSLSLGGTGDAKEGPAGGTTRPSSRASNLSSLAWSTTSRAQLDVQEVDGEGKEKGRKGGRLRKAISKVFR</sequence>
<proteinExistence type="predicted"/>
<reference evidence="3 4" key="1">
    <citation type="submission" date="2019-03" db="EMBL/GenBank/DDBJ databases">
        <title>Rhodosporidium diobovatum UCD-FST 08-225 genome sequencing, assembly, and annotation.</title>
        <authorList>
            <person name="Fakankun I.U."/>
            <person name="Fristensky B."/>
            <person name="Levin D.B."/>
        </authorList>
    </citation>
    <scope>NUCLEOTIDE SEQUENCE [LARGE SCALE GENOMIC DNA]</scope>
    <source>
        <strain evidence="3 4">UCD-FST 08-225</strain>
    </source>
</reference>
<feature type="compositionally biased region" description="Low complexity" evidence="1">
    <location>
        <begin position="302"/>
        <end position="315"/>
    </location>
</feature>
<dbReference type="CDD" id="cd14014">
    <property type="entry name" value="STKc_PknB_like"/>
    <property type="match status" value="1"/>
</dbReference>
<feature type="region of interest" description="Disordered" evidence="1">
    <location>
        <begin position="1038"/>
        <end position="1104"/>
    </location>
</feature>
<feature type="compositionally biased region" description="Low complexity" evidence="1">
    <location>
        <begin position="797"/>
        <end position="811"/>
    </location>
</feature>
<evidence type="ECO:0000256" key="1">
    <source>
        <dbReference type="SAM" id="MobiDB-lite"/>
    </source>
</evidence>
<dbReference type="Gene3D" id="1.10.510.10">
    <property type="entry name" value="Transferase(Phosphotransferase) domain 1"/>
    <property type="match status" value="1"/>
</dbReference>
<dbReference type="GO" id="GO:0005524">
    <property type="term" value="F:ATP binding"/>
    <property type="evidence" value="ECO:0007669"/>
    <property type="project" value="InterPro"/>
</dbReference>
<feature type="compositionally biased region" description="Polar residues" evidence="1">
    <location>
        <begin position="914"/>
        <end position="924"/>
    </location>
</feature>
<feature type="region of interest" description="Disordered" evidence="1">
    <location>
        <begin position="964"/>
        <end position="1026"/>
    </location>
</feature>
<dbReference type="AlphaFoldDB" id="A0A5C5G0H1"/>
<keyword evidence="4" id="KW-1185">Reference proteome</keyword>
<accession>A0A5C5G0H1</accession>
<gene>
    <name evidence="3" type="ORF">DMC30DRAFT_362354</name>
</gene>
<dbReference type="InterPro" id="IPR008271">
    <property type="entry name" value="Ser/Thr_kinase_AS"/>
</dbReference>
<feature type="region of interest" description="Disordered" evidence="1">
    <location>
        <begin position="530"/>
        <end position="580"/>
    </location>
</feature>
<dbReference type="SMART" id="SM00220">
    <property type="entry name" value="S_TKc"/>
    <property type="match status" value="1"/>
</dbReference>
<protein>
    <recommendedName>
        <fullName evidence="2">Protein kinase domain-containing protein</fullName>
    </recommendedName>
</protein>
<feature type="compositionally biased region" description="Polar residues" evidence="1">
    <location>
        <begin position="1054"/>
        <end position="1074"/>
    </location>
</feature>
<dbReference type="GO" id="GO:0005737">
    <property type="term" value="C:cytoplasm"/>
    <property type="evidence" value="ECO:0007669"/>
    <property type="project" value="TreeGrafter"/>
</dbReference>
<feature type="compositionally biased region" description="Acidic residues" evidence="1">
    <location>
        <begin position="883"/>
        <end position="895"/>
    </location>
</feature>
<dbReference type="InterPro" id="IPR045269">
    <property type="entry name" value="Atg1-like"/>
</dbReference>